<dbReference type="AlphaFoldDB" id="A0A2P8CX94"/>
<dbReference type="Proteomes" id="UP000240572">
    <property type="component" value="Unassembled WGS sequence"/>
</dbReference>
<dbReference type="EMBL" id="PYGD01000011">
    <property type="protein sequence ID" value="PSK89603.1"/>
    <property type="molecule type" value="Genomic_DNA"/>
</dbReference>
<proteinExistence type="predicted"/>
<sequence>MKILFLLTASLFALPLYAQHTSGTISYEEKLTIDLKGQDIPESMRAFVPKEQKSVKVLYFNADQSLYENGKAGKDEGSEEFEQDGMKIRMERSRPDEKIFVDFKSREKLAQRDLMGRMFLVKETVSPEKWKFTNRQKNILGMPCQEAYRMDEKDSVTAWYTTAIPVSGGPKDFAGLPGMILEVNVGDNVSIKATRIDHTEDVAKKIKAPTKGKAVTEAEYNKLSEEKIKELQKEFGGKGNVIIKSTTIRN</sequence>
<dbReference type="Pfam" id="PF09697">
    <property type="entry name" value="Porph_ging"/>
    <property type="match status" value="1"/>
</dbReference>
<gene>
    <name evidence="2" type="ORF">B0I18_111161</name>
</gene>
<accession>A0A2P8CX94</accession>
<evidence type="ECO:0000256" key="1">
    <source>
        <dbReference type="SAM" id="SignalP"/>
    </source>
</evidence>
<feature type="signal peptide" evidence="1">
    <location>
        <begin position="1"/>
        <end position="18"/>
    </location>
</feature>
<comment type="caution">
    <text evidence="2">The sequence shown here is derived from an EMBL/GenBank/DDBJ whole genome shotgun (WGS) entry which is preliminary data.</text>
</comment>
<evidence type="ECO:0000313" key="3">
    <source>
        <dbReference type="Proteomes" id="UP000240572"/>
    </source>
</evidence>
<organism evidence="2 3">
    <name type="scientific">Taibaiella chishuiensis</name>
    <dbReference type="NCBI Taxonomy" id="1434707"/>
    <lineage>
        <taxon>Bacteria</taxon>
        <taxon>Pseudomonadati</taxon>
        <taxon>Bacteroidota</taxon>
        <taxon>Chitinophagia</taxon>
        <taxon>Chitinophagales</taxon>
        <taxon>Chitinophagaceae</taxon>
        <taxon>Taibaiella</taxon>
    </lineage>
</organism>
<dbReference type="RefSeq" id="WP_106524846.1">
    <property type="nucleotide sequence ID" value="NZ_PYGD01000011.1"/>
</dbReference>
<evidence type="ECO:0000313" key="2">
    <source>
        <dbReference type="EMBL" id="PSK89603.1"/>
    </source>
</evidence>
<dbReference type="InterPro" id="IPR005901">
    <property type="entry name" value="GLPGLI"/>
</dbReference>
<feature type="chain" id="PRO_5015137477" evidence="1">
    <location>
        <begin position="19"/>
        <end position="250"/>
    </location>
</feature>
<keyword evidence="3" id="KW-1185">Reference proteome</keyword>
<name>A0A2P8CX94_9BACT</name>
<dbReference type="OrthoDB" id="1440774at2"/>
<keyword evidence="1" id="KW-0732">Signal</keyword>
<reference evidence="2 3" key="1">
    <citation type="submission" date="2018-03" db="EMBL/GenBank/DDBJ databases">
        <title>Genomic Encyclopedia of Type Strains, Phase III (KMG-III): the genomes of soil and plant-associated and newly described type strains.</title>
        <authorList>
            <person name="Whitman W."/>
        </authorList>
    </citation>
    <scope>NUCLEOTIDE SEQUENCE [LARGE SCALE GENOMIC DNA]</scope>
    <source>
        <strain evidence="2 3">CGMCC 1.12700</strain>
    </source>
</reference>
<dbReference type="NCBIfam" id="TIGR01200">
    <property type="entry name" value="GLPGLI"/>
    <property type="match status" value="1"/>
</dbReference>
<protein>
    <submittedName>
        <fullName evidence="2">GLPGLI family protein</fullName>
    </submittedName>
</protein>